<dbReference type="PIRSF" id="PIRSF036557">
    <property type="entry name" value="XdhA_RC"/>
    <property type="match status" value="1"/>
</dbReference>
<evidence type="ECO:0000256" key="5">
    <source>
        <dbReference type="ARBA" id="ARBA00023004"/>
    </source>
</evidence>
<dbReference type="InterPro" id="IPR001041">
    <property type="entry name" value="2Fe-2S_ferredoxin-type"/>
</dbReference>
<dbReference type="InterPro" id="IPR016167">
    <property type="entry name" value="FAD-bd_PCMH_sub1"/>
</dbReference>
<dbReference type="InterPro" id="IPR036683">
    <property type="entry name" value="CO_DH_flav_C_dom_sf"/>
</dbReference>
<keyword evidence="3" id="KW-0274">FAD</keyword>
<dbReference type="Gene3D" id="1.10.150.120">
    <property type="entry name" value="[2Fe-2S]-binding domain"/>
    <property type="match status" value="1"/>
</dbReference>
<organism evidence="7 8">
    <name type="scientific">Variovorax paradoxus</name>
    <dbReference type="NCBI Taxonomy" id="34073"/>
    <lineage>
        <taxon>Bacteria</taxon>
        <taxon>Pseudomonadati</taxon>
        <taxon>Pseudomonadota</taxon>
        <taxon>Betaproteobacteria</taxon>
        <taxon>Burkholderiales</taxon>
        <taxon>Comamonadaceae</taxon>
        <taxon>Variovorax</taxon>
    </lineage>
</organism>
<feature type="domain" description="FAD-binding PCMH-type" evidence="6">
    <location>
        <begin position="223"/>
        <end position="400"/>
    </location>
</feature>
<dbReference type="Pfam" id="PF03450">
    <property type="entry name" value="CO_deh_flav_C"/>
    <property type="match status" value="1"/>
</dbReference>
<dbReference type="PANTHER" id="PTHR45444:SF3">
    <property type="entry name" value="XANTHINE DEHYDROGENASE"/>
    <property type="match status" value="1"/>
</dbReference>
<dbReference type="InterPro" id="IPR036884">
    <property type="entry name" value="2Fe-2S-bd_dom_sf"/>
</dbReference>
<evidence type="ECO:0000256" key="1">
    <source>
        <dbReference type="ARBA" id="ARBA00022630"/>
    </source>
</evidence>
<dbReference type="Pfam" id="PF00941">
    <property type="entry name" value="FAD_binding_5"/>
    <property type="match status" value="1"/>
</dbReference>
<dbReference type="GO" id="GO:0051537">
    <property type="term" value="F:2 iron, 2 sulfur cluster binding"/>
    <property type="evidence" value="ECO:0007669"/>
    <property type="project" value="InterPro"/>
</dbReference>
<dbReference type="Pfam" id="PF00111">
    <property type="entry name" value="Fer2"/>
    <property type="match status" value="1"/>
</dbReference>
<dbReference type="InterPro" id="IPR002888">
    <property type="entry name" value="2Fe-2S-bd"/>
</dbReference>
<dbReference type="EMBL" id="JXQQ01000110">
    <property type="protein sequence ID" value="KIQ19107.1"/>
    <property type="molecule type" value="Genomic_DNA"/>
</dbReference>
<dbReference type="GO" id="GO:0005506">
    <property type="term" value="F:iron ion binding"/>
    <property type="evidence" value="ECO:0007669"/>
    <property type="project" value="InterPro"/>
</dbReference>
<dbReference type="InterPro" id="IPR036318">
    <property type="entry name" value="FAD-bd_PCMH-like_sf"/>
</dbReference>
<dbReference type="Pfam" id="PF01799">
    <property type="entry name" value="Fer2_2"/>
    <property type="match status" value="1"/>
</dbReference>
<dbReference type="InterPro" id="IPR012175">
    <property type="entry name" value="Xanth_DH_ssu_bac"/>
</dbReference>
<comment type="caution">
    <text evidence="7">The sequence shown here is derived from an EMBL/GenBank/DDBJ whole genome shotgun (WGS) entry which is preliminary data.</text>
</comment>
<evidence type="ECO:0000256" key="3">
    <source>
        <dbReference type="ARBA" id="ARBA00022827"/>
    </source>
</evidence>
<dbReference type="GO" id="GO:0071949">
    <property type="term" value="F:FAD binding"/>
    <property type="evidence" value="ECO:0007669"/>
    <property type="project" value="InterPro"/>
</dbReference>
<proteinExistence type="predicted"/>
<evidence type="ECO:0000313" key="7">
    <source>
        <dbReference type="EMBL" id="KIQ19107.1"/>
    </source>
</evidence>
<dbReference type="Gene3D" id="3.10.20.30">
    <property type="match status" value="1"/>
</dbReference>
<evidence type="ECO:0000259" key="6">
    <source>
        <dbReference type="PROSITE" id="PS51387"/>
    </source>
</evidence>
<dbReference type="PROSITE" id="PS00197">
    <property type="entry name" value="2FE2S_FER_1"/>
    <property type="match status" value="1"/>
</dbReference>
<dbReference type="Gene3D" id="3.30.465.10">
    <property type="match status" value="1"/>
</dbReference>
<dbReference type="AlphaFoldDB" id="A0A0D0JZJ8"/>
<dbReference type="RefSeq" id="WP_042582287.1">
    <property type="nucleotide sequence ID" value="NZ_JXQQ01000110.1"/>
</dbReference>
<dbReference type="NCBIfam" id="TIGR02963">
    <property type="entry name" value="xanthine_xdhA"/>
    <property type="match status" value="1"/>
</dbReference>
<keyword evidence="5" id="KW-0408">Iron</keyword>
<dbReference type="InterPro" id="IPR006058">
    <property type="entry name" value="2Fe2S_fd_BS"/>
</dbReference>
<dbReference type="SUPFAM" id="SSF47741">
    <property type="entry name" value="CO dehydrogenase ISP C-domain like"/>
    <property type="match status" value="1"/>
</dbReference>
<dbReference type="Gene3D" id="3.30.390.50">
    <property type="entry name" value="CO dehydrogenase flavoprotein, C-terminal domain"/>
    <property type="match status" value="1"/>
</dbReference>
<dbReference type="OrthoDB" id="9179439at2"/>
<accession>A0A0D0JZJ8</accession>
<protein>
    <submittedName>
        <fullName evidence="7">FAD-binding molybdopterin dehydrogenase</fullName>
    </submittedName>
</protein>
<dbReference type="Gene3D" id="3.30.43.10">
    <property type="entry name" value="Uridine Diphospho-n-acetylenolpyruvylglucosamine Reductase, domain 2"/>
    <property type="match status" value="1"/>
</dbReference>
<evidence type="ECO:0000256" key="4">
    <source>
        <dbReference type="ARBA" id="ARBA00023002"/>
    </source>
</evidence>
<dbReference type="Proteomes" id="UP000032067">
    <property type="component" value="Unassembled WGS sequence"/>
</dbReference>
<reference evidence="7 8" key="1">
    <citation type="submission" date="2014-12" db="EMBL/GenBank/DDBJ databases">
        <title>16Stimator: statistical estimation of ribosomal gene copy numbers from draft genome assemblies.</title>
        <authorList>
            <person name="Perisin M.A."/>
            <person name="Vetter M."/>
            <person name="Gilbert J.A."/>
            <person name="Bergelson J."/>
        </authorList>
    </citation>
    <scope>NUCLEOTIDE SEQUENCE [LARGE SCALE GENOMIC DNA]</scope>
    <source>
        <strain evidence="7 8">MEDvA23</strain>
    </source>
</reference>
<dbReference type="InterPro" id="IPR005107">
    <property type="entry name" value="CO_DH_flav_C"/>
</dbReference>
<keyword evidence="2" id="KW-0479">Metal-binding</keyword>
<evidence type="ECO:0000256" key="2">
    <source>
        <dbReference type="ARBA" id="ARBA00022723"/>
    </source>
</evidence>
<keyword evidence="1" id="KW-0285">Flavoprotein</keyword>
<dbReference type="SUPFAM" id="SSF54292">
    <property type="entry name" value="2Fe-2S ferredoxin-like"/>
    <property type="match status" value="1"/>
</dbReference>
<dbReference type="GO" id="GO:0004854">
    <property type="term" value="F:xanthine dehydrogenase activity"/>
    <property type="evidence" value="ECO:0007669"/>
    <property type="project" value="InterPro"/>
</dbReference>
<keyword evidence="4" id="KW-0560">Oxidoreductase</keyword>
<dbReference type="PANTHER" id="PTHR45444">
    <property type="entry name" value="XANTHINE DEHYDROGENASE"/>
    <property type="match status" value="1"/>
</dbReference>
<sequence length="540" mass="58485">MSTERNNIQPVRFFHRGKIVDVTGVHPTRSVLDWLREDAHCTGTKEGCNEGDCGACTVVIGELASDADAPGAIGGLQLQTVNACIQFLPTLHGKALFTVEDLKAQCAAPPSQDKKHPVHTLHPVQQAMVDCHGSQCGFCTPGFVMSLWSTYEHHQAEGTQPTRQQLADDLSGNLCRCTGYRPILDAGQRMFDLPGVRLDTKPVVAALTALQNDGQDLNYAAPLGARIDHFHAPRTIAQLAALREQKPRAQLLAGSTDVGLWVNKQFRDLGDIIYVGDVAEMKTIETRQNDSGGELYIGAGASLESAFEALVQRVPSLQDVWLRFASPPIRHAGTMGGNVANGSPIGDSPPVLMSLDAQIELRRGDVVRRMPLPDFYVDYMKNQLQPGEFVQGLAIPLAAMRRQVRAYKISKRFDCDISALCAGFAIELDEGGDTVKAVRLAFGGMAATVKRAANAEAALVGKPWTQSSVATAKVALAQDFKPLSDMRASADYRLQVAQNLIQRLWLETRTEDALSLEETSVWSVMPHAAAKVAKAQAEGV</sequence>
<dbReference type="InterPro" id="IPR012675">
    <property type="entry name" value="Beta-grasp_dom_sf"/>
</dbReference>
<dbReference type="InterPro" id="IPR016166">
    <property type="entry name" value="FAD-bd_PCMH"/>
</dbReference>
<dbReference type="SUPFAM" id="SSF55447">
    <property type="entry name" value="CO dehydrogenase flavoprotein C-terminal domain-like"/>
    <property type="match status" value="1"/>
</dbReference>
<dbReference type="PROSITE" id="PS51387">
    <property type="entry name" value="FAD_PCMH"/>
    <property type="match status" value="1"/>
</dbReference>
<dbReference type="SUPFAM" id="SSF56176">
    <property type="entry name" value="FAD-binding/transporter-associated domain-like"/>
    <property type="match status" value="1"/>
</dbReference>
<dbReference type="InterPro" id="IPR016169">
    <property type="entry name" value="FAD-bd_PCMH_sub2"/>
</dbReference>
<dbReference type="InterPro" id="IPR036010">
    <property type="entry name" value="2Fe-2S_ferredoxin-like_sf"/>
</dbReference>
<evidence type="ECO:0000313" key="8">
    <source>
        <dbReference type="Proteomes" id="UP000032067"/>
    </source>
</evidence>
<dbReference type="InterPro" id="IPR002346">
    <property type="entry name" value="Mopterin_DH_FAD-bd"/>
</dbReference>
<dbReference type="SMART" id="SM01092">
    <property type="entry name" value="CO_deh_flav_C"/>
    <property type="match status" value="1"/>
</dbReference>
<dbReference type="InterPro" id="IPR016208">
    <property type="entry name" value="Ald_Oxase/xanthine_DH-like"/>
</dbReference>
<name>A0A0D0JZJ8_VARPD</name>
<dbReference type="InterPro" id="IPR014307">
    <property type="entry name" value="Xanthine_DH_ssu"/>
</dbReference>
<gene>
    <name evidence="7" type="ORF">RT97_28815</name>
</gene>